<evidence type="ECO:0000256" key="7">
    <source>
        <dbReference type="PROSITE-ProRule" id="PRU00042"/>
    </source>
</evidence>
<dbReference type="InterPro" id="IPR007219">
    <property type="entry name" value="XnlR_reg_dom"/>
</dbReference>
<dbReference type="GO" id="GO:0000981">
    <property type="term" value="F:DNA-binding transcription factor activity, RNA polymerase II-specific"/>
    <property type="evidence" value="ECO:0007669"/>
    <property type="project" value="InterPro"/>
</dbReference>
<protein>
    <recommendedName>
        <fullName evidence="8">C2H2-type domain-containing protein</fullName>
    </recommendedName>
</protein>
<evidence type="ECO:0000256" key="5">
    <source>
        <dbReference type="ARBA" id="ARBA00022833"/>
    </source>
</evidence>
<dbReference type="InterPro" id="IPR036236">
    <property type="entry name" value="Znf_C2H2_sf"/>
</dbReference>
<dbReference type="Gene3D" id="3.30.160.60">
    <property type="entry name" value="Classic Zinc Finger"/>
    <property type="match status" value="1"/>
</dbReference>
<dbReference type="InterPro" id="IPR051059">
    <property type="entry name" value="VerF-like"/>
</dbReference>
<comment type="subcellular location">
    <subcellularLocation>
        <location evidence="1">Nucleus</location>
    </subcellularLocation>
</comment>
<proteinExistence type="predicted"/>
<dbReference type="AlphaFoldDB" id="A0A1L9VWY1"/>
<dbReference type="CDD" id="cd12148">
    <property type="entry name" value="fungal_TF_MHR"/>
    <property type="match status" value="1"/>
</dbReference>
<dbReference type="PROSITE" id="PS00028">
    <property type="entry name" value="ZINC_FINGER_C2H2_1"/>
    <property type="match status" value="1"/>
</dbReference>
<dbReference type="STRING" id="1160497.A0A1L9VWY1"/>
<dbReference type="GO" id="GO:0000978">
    <property type="term" value="F:RNA polymerase II cis-regulatory region sequence-specific DNA binding"/>
    <property type="evidence" value="ECO:0007669"/>
    <property type="project" value="InterPro"/>
</dbReference>
<dbReference type="PANTHER" id="PTHR40626">
    <property type="entry name" value="MIP31509P"/>
    <property type="match status" value="1"/>
</dbReference>
<accession>A0A1L9VWY1</accession>
<organism evidence="9 10">
    <name type="scientific">Aspergillus glaucus CBS 516.65</name>
    <dbReference type="NCBI Taxonomy" id="1160497"/>
    <lineage>
        <taxon>Eukaryota</taxon>
        <taxon>Fungi</taxon>
        <taxon>Dikarya</taxon>
        <taxon>Ascomycota</taxon>
        <taxon>Pezizomycotina</taxon>
        <taxon>Eurotiomycetes</taxon>
        <taxon>Eurotiomycetidae</taxon>
        <taxon>Eurotiales</taxon>
        <taxon>Aspergillaceae</taxon>
        <taxon>Aspergillus</taxon>
        <taxon>Aspergillus subgen. Aspergillus</taxon>
    </lineage>
</organism>
<dbReference type="InterPro" id="IPR013087">
    <property type="entry name" value="Znf_C2H2_type"/>
</dbReference>
<dbReference type="VEuPathDB" id="FungiDB:ASPGLDRAFT_116612"/>
<evidence type="ECO:0000256" key="1">
    <source>
        <dbReference type="ARBA" id="ARBA00004123"/>
    </source>
</evidence>
<dbReference type="PANTHER" id="PTHR40626:SF11">
    <property type="entry name" value="ZINC FINGER PROTEIN YPR022C"/>
    <property type="match status" value="1"/>
</dbReference>
<dbReference type="SMART" id="SM00355">
    <property type="entry name" value="ZnF_C2H2"/>
    <property type="match status" value="2"/>
</dbReference>
<keyword evidence="3" id="KW-0677">Repeat</keyword>
<dbReference type="PROSITE" id="PS50157">
    <property type="entry name" value="ZINC_FINGER_C2H2_2"/>
    <property type="match status" value="1"/>
</dbReference>
<keyword evidence="5" id="KW-0862">Zinc</keyword>
<dbReference type="RefSeq" id="XP_022405088.1">
    <property type="nucleotide sequence ID" value="XM_022539785.1"/>
</dbReference>
<gene>
    <name evidence="9" type="ORF">ASPGLDRAFT_116612</name>
</gene>
<evidence type="ECO:0000256" key="6">
    <source>
        <dbReference type="ARBA" id="ARBA00023242"/>
    </source>
</evidence>
<evidence type="ECO:0000256" key="3">
    <source>
        <dbReference type="ARBA" id="ARBA00022737"/>
    </source>
</evidence>
<dbReference type="GO" id="GO:0008270">
    <property type="term" value="F:zinc ion binding"/>
    <property type="evidence" value="ECO:0007669"/>
    <property type="project" value="UniProtKB-KW"/>
</dbReference>
<dbReference type="GO" id="GO:0006351">
    <property type="term" value="P:DNA-templated transcription"/>
    <property type="evidence" value="ECO:0007669"/>
    <property type="project" value="InterPro"/>
</dbReference>
<evidence type="ECO:0000313" key="9">
    <source>
        <dbReference type="EMBL" id="OJJ88412.1"/>
    </source>
</evidence>
<evidence type="ECO:0000259" key="8">
    <source>
        <dbReference type="PROSITE" id="PS50157"/>
    </source>
</evidence>
<dbReference type="Pfam" id="PF04082">
    <property type="entry name" value="Fungal_trans"/>
    <property type="match status" value="1"/>
</dbReference>
<dbReference type="OrthoDB" id="1405595at2759"/>
<dbReference type="FunFam" id="3.30.160.60:FF:000100">
    <property type="entry name" value="Zinc finger 45-like"/>
    <property type="match status" value="1"/>
</dbReference>
<keyword evidence="6" id="KW-0539">Nucleus</keyword>
<sequence length="677" mass="75983">MASNLDRPFNCDQCSKLFTRSENLQRHKRARHGGVSLKNFQCAGCQARFSRRDVYKRHNGRCRALLSPNQTSQLEPWEPTPQADVDITPSLVTDQSSMDPVMITEAFSYATGLPQYSSPSSVDDEERHIKAYFEHSHPSFPLLHRPTFAVSSTPKLLVKATAVIGSLFSSQSEAHAHWRQEMWESGQNELRHMVASYDLSEVRQPWVLQAWLLHIIYGAYASDTAQFKTAKQMLRQLAVREIGLSQQEIAMPDSQSWMFQCDLSSPVDDSKTLYARWMSYITAESTRLSLYTLFFLDSQTFTSCNARPLMSPMELGWELPFPSSLWEARNSQIWLQRVNEHFGRSTFTTASDLLHGPRGPATTSLSIATQQLMTEAPSPELLAALETSPFAAFCVLANLDALVRDFTRCYYQMPPSASDPSAFHILTQSQNKQIYTAIRAIARIVKDQAYTSDSPQFHPWRTIELFISSLRISLCRPDQLLIGGIVDNSLIAGMAASTHLTQGNYVAIRRSVPILPQHIGSDEGILALLNDLSGALSRISGEDQEQVIYEAPWTTVASYGVLLCIWGALRRATTDIRHHLDTFNELPRTSESCMLIFNSLMESALLSLSAENDRTPRDPRLWCTDRSVFASLLEEGESLFISLVKIFCARRRPWGIGSSMLAVLGEIPDPSPVARAD</sequence>
<dbReference type="GeneID" id="34456046"/>
<feature type="domain" description="C2H2-type" evidence="8">
    <location>
        <begin position="9"/>
        <end position="34"/>
    </location>
</feature>
<keyword evidence="10" id="KW-1185">Reference proteome</keyword>
<evidence type="ECO:0000256" key="4">
    <source>
        <dbReference type="ARBA" id="ARBA00022771"/>
    </source>
</evidence>
<keyword evidence="4 7" id="KW-0863">Zinc-finger</keyword>
<evidence type="ECO:0000313" key="10">
    <source>
        <dbReference type="Proteomes" id="UP000184300"/>
    </source>
</evidence>
<dbReference type="Proteomes" id="UP000184300">
    <property type="component" value="Unassembled WGS sequence"/>
</dbReference>
<reference evidence="10" key="1">
    <citation type="journal article" date="2017" name="Genome Biol.">
        <title>Comparative genomics reveals high biological diversity and specific adaptations in the industrially and medically important fungal genus Aspergillus.</title>
        <authorList>
            <person name="de Vries R.P."/>
            <person name="Riley R."/>
            <person name="Wiebenga A."/>
            <person name="Aguilar-Osorio G."/>
            <person name="Amillis S."/>
            <person name="Uchima C.A."/>
            <person name="Anderluh G."/>
            <person name="Asadollahi M."/>
            <person name="Askin M."/>
            <person name="Barry K."/>
            <person name="Battaglia E."/>
            <person name="Bayram O."/>
            <person name="Benocci T."/>
            <person name="Braus-Stromeyer S.A."/>
            <person name="Caldana C."/>
            <person name="Canovas D."/>
            <person name="Cerqueira G.C."/>
            <person name="Chen F."/>
            <person name="Chen W."/>
            <person name="Choi C."/>
            <person name="Clum A."/>
            <person name="Dos Santos R.A."/>
            <person name="Damasio A.R."/>
            <person name="Diallinas G."/>
            <person name="Emri T."/>
            <person name="Fekete E."/>
            <person name="Flipphi M."/>
            <person name="Freyberg S."/>
            <person name="Gallo A."/>
            <person name="Gournas C."/>
            <person name="Habgood R."/>
            <person name="Hainaut M."/>
            <person name="Harispe M.L."/>
            <person name="Henrissat B."/>
            <person name="Hilden K.S."/>
            <person name="Hope R."/>
            <person name="Hossain A."/>
            <person name="Karabika E."/>
            <person name="Karaffa L."/>
            <person name="Karanyi Z."/>
            <person name="Krasevec N."/>
            <person name="Kuo A."/>
            <person name="Kusch H."/>
            <person name="LaButti K."/>
            <person name="Lagendijk E.L."/>
            <person name="Lapidus A."/>
            <person name="Levasseur A."/>
            <person name="Lindquist E."/>
            <person name="Lipzen A."/>
            <person name="Logrieco A.F."/>
            <person name="MacCabe A."/>
            <person name="Maekelae M.R."/>
            <person name="Malavazi I."/>
            <person name="Melin P."/>
            <person name="Meyer V."/>
            <person name="Mielnichuk N."/>
            <person name="Miskei M."/>
            <person name="Molnar A.P."/>
            <person name="Mule G."/>
            <person name="Ngan C.Y."/>
            <person name="Orejas M."/>
            <person name="Orosz E."/>
            <person name="Ouedraogo J.P."/>
            <person name="Overkamp K.M."/>
            <person name="Park H.-S."/>
            <person name="Perrone G."/>
            <person name="Piumi F."/>
            <person name="Punt P.J."/>
            <person name="Ram A.F."/>
            <person name="Ramon A."/>
            <person name="Rauscher S."/>
            <person name="Record E."/>
            <person name="Riano-Pachon D.M."/>
            <person name="Robert V."/>
            <person name="Roehrig J."/>
            <person name="Ruller R."/>
            <person name="Salamov A."/>
            <person name="Salih N.S."/>
            <person name="Samson R.A."/>
            <person name="Sandor E."/>
            <person name="Sanguinetti M."/>
            <person name="Schuetze T."/>
            <person name="Sepcic K."/>
            <person name="Shelest E."/>
            <person name="Sherlock G."/>
            <person name="Sophianopoulou V."/>
            <person name="Squina F.M."/>
            <person name="Sun H."/>
            <person name="Susca A."/>
            <person name="Todd R.B."/>
            <person name="Tsang A."/>
            <person name="Unkles S.E."/>
            <person name="van de Wiele N."/>
            <person name="van Rossen-Uffink D."/>
            <person name="Oliveira J.V."/>
            <person name="Vesth T.C."/>
            <person name="Visser J."/>
            <person name="Yu J.-H."/>
            <person name="Zhou M."/>
            <person name="Andersen M.R."/>
            <person name="Archer D.B."/>
            <person name="Baker S.E."/>
            <person name="Benoit I."/>
            <person name="Brakhage A.A."/>
            <person name="Braus G.H."/>
            <person name="Fischer R."/>
            <person name="Frisvad J.C."/>
            <person name="Goldman G.H."/>
            <person name="Houbraken J."/>
            <person name="Oakley B."/>
            <person name="Pocsi I."/>
            <person name="Scazzocchio C."/>
            <person name="Seiboth B."/>
            <person name="vanKuyk P.A."/>
            <person name="Wortman J."/>
            <person name="Dyer P.S."/>
            <person name="Grigoriev I.V."/>
        </authorList>
    </citation>
    <scope>NUCLEOTIDE SEQUENCE [LARGE SCALE GENOMIC DNA]</scope>
    <source>
        <strain evidence="10">CBS 516.65</strain>
    </source>
</reference>
<dbReference type="GO" id="GO:0000785">
    <property type="term" value="C:chromatin"/>
    <property type="evidence" value="ECO:0007669"/>
    <property type="project" value="TreeGrafter"/>
</dbReference>
<keyword evidence="2" id="KW-0479">Metal-binding</keyword>
<dbReference type="SUPFAM" id="SSF57667">
    <property type="entry name" value="beta-beta-alpha zinc fingers"/>
    <property type="match status" value="1"/>
</dbReference>
<name>A0A1L9VWY1_ASPGL</name>
<dbReference type="GO" id="GO:0005634">
    <property type="term" value="C:nucleus"/>
    <property type="evidence" value="ECO:0007669"/>
    <property type="project" value="UniProtKB-SubCell"/>
</dbReference>
<dbReference type="EMBL" id="KV878889">
    <property type="protein sequence ID" value="OJJ88412.1"/>
    <property type="molecule type" value="Genomic_DNA"/>
</dbReference>
<evidence type="ECO:0000256" key="2">
    <source>
        <dbReference type="ARBA" id="ARBA00022723"/>
    </source>
</evidence>